<proteinExistence type="predicted"/>
<evidence type="ECO:0000313" key="5">
    <source>
        <dbReference type="Proteomes" id="UP001151088"/>
    </source>
</evidence>
<dbReference type="EMBL" id="JANTHZ010000002">
    <property type="protein sequence ID" value="MCS0494866.1"/>
    <property type="molecule type" value="Genomic_DNA"/>
</dbReference>
<evidence type="ECO:0000313" key="4">
    <source>
        <dbReference type="EMBL" id="MCS0494866.1"/>
    </source>
</evidence>
<dbReference type="Pfam" id="PF00483">
    <property type="entry name" value="NTP_transferase"/>
    <property type="match status" value="1"/>
</dbReference>
<dbReference type="AlphaFoldDB" id="A0A9X2PDF7"/>
<dbReference type="CDD" id="cd06422">
    <property type="entry name" value="NTP_transferase_like_1"/>
    <property type="match status" value="1"/>
</dbReference>
<reference evidence="4" key="1">
    <citation type="submission" date="2022-08" db="EMBL/GenBank/DDBJ databases">
        <authorList>
            <person name="Li F."/>
        </authorList>
    </citation>
    <scope>NUCLEOTIDE SEQUENCE</scope>
    <source>
        <strain evidence="4">MQZ15Z-1</strain>
    </source>
</reference>
<protein>
    <submittedName>
        <fullName evidence="4">Nucleotidyltransferase family protein</fullName>
    </submittedName>
</protein>
<evidence type="ECO:0000256" key="2">
    <source>
        <dbReference type="ARBA" id="ARBA00022695"/>
    </source>
</evidence>
<dbReference type="GO" id="GO:0016779">
    <property type="term" value="F:nucleotidyltransferase activity"/>
    <property type="evidence" value="ECO:0007669"/>
    <property type="project" value="UniProtKB-KW"/>
</dbReference>
<dbReference type="InterPro" id="IPR050065">
    <property type="entry name" value="GlmU-like"/>
</dbReference>
<dbReference type="PANTHER" id="PTHR43584">
    <property type="entry name" value="NUCLEOTIDYL TRANSFERASE"/>
    <property type="match status" value="1"/>
</dbReference>
<dbReference type="InterPro" id="IPR029044">
    <property type="entry name" value="Nucleotide-diphossugar_trans"/>
</dbReference>
<dbReference type="RefSeq" id="WP_258731906.1">
    <property type="nucleotide sequence ID" value="NZ_JANTHZ010000002.1"/>
</dbReference>
<dbReference type="InterPro" id="IPR005835">
    <property type="entry name" value="NTP_transferase_dom"/>
</dbReference>
<keyword evidence="2" id="KW-0548">Nucleotidyltransferase</keyword>
<keyword evidence="1" id="KW-0808">Transferase</keyword>
<comment type="caution">
    <text evidence="4">The sequence shown here is derived from an EMBL/GenBank/DDBJ whole genome shotgun (WGS) entry which is preliminary data.</text>
</comment>
<evidence type="ECO:0000256" key="1">
    <source>
        <dbReference type="ARBA" id="ARBA00022679"/>
    </source>
</evidence>
<evidence type="ECO:0000259" key="3">
    <source>
        <dbReference type="Pfam" id="PF00483"/>
    </source>
</evidence>
<dbReference type="Proteomes" id="UP001151088">
    <property type="component" value="Unassembled WGS sequence"/>
</dbReference>
<feature type="domain" description="Nucleotidyl transferase" evidence="3">
    <location>
        <begin position="7"/>
        <end position="110"/>
    </location>
</feature>
<keyword evidence="5" id="KW-1185">Reference proteome</keyword>
<name>A0A9X2PDF7_9HYPH</name>
<dbReference type="SUPFAM" id="SSF53448">
    <property type="entry name" value="Nucleotide-diphospho-sugar transferases"/>
    <property type="match status" value="1"/>
</dbReference>
<accession>A0A9X2PDF7</accession>
<dbReference type="Gene3D" id="3.90.550.10">
    <property type="entry name" value="Spore Coat Polysaccharide Biosynthesis Protein SpsA, Chain A"/>
    <property type="match status" value="1"/>
</dbReference>
<sequence>MTSIRSAMVLAAGLGTRMRPLTDRMPKPMVEVSGRPLIDHVLDRLADAGVETAVVNLHHYADMLERHLAGRTQPRIVFSDERGELLETGGGIRRALPLLGEAPFFSINADTIWIEGICPNLSNLAAGFDPERMDARLLLAATSSSIGYDGRGDFLMTSEGRLEPRAEREIAPFVYAGAAVLSPRLFEGAPEGAFSLVRLFTRAAAAGRLFGLRMEGLWMHVGTVDAISEAEATIQRSKD</sequence>
<gene>
    <name evidence="4" type="ORF">NVS89_07130</name>
</gene>
<dbReference type="PANTHER" id="PTHR43584:SF8">
    <property type="entry name" value="N-ACETYLMURAMATE ALPHA-1-PHOSPHATE URIDYLYLTRANSFERASE"/>
    <property type="match status" value="1"/>
</dbReference>
<organism evidence="4 5">
    <name type="scientific">Ancylobacter mangrovi</name>
    <dbReference type="NCBI Taxonomy" id="2972472"/>
    <lineage>
        <taxon>Bacteria</taxon>
        <taxon>Pseudomonadati</taxon>
        <taxon>Pseudomonadota</taxon>
        <taxon>Alphaproteobacteria</taxon>
        <taxon>Hyphomicrobiales</taxon>
        <taxon>Xanthobacteraceae</taxon>
        <taxon>Ancylobacter</taxon>
    </lineage>
</organism>